<dbReference type="InterPro" id="IPR005064">
    <property type="entry name" value="BUG"/>
</dbReference>
<sequence>MKSLIQKLSAGLLCSLTIGVAHAQTAPATQDYPTRPIKLIVPFPAGGATDIVSRAVAQHLGTELGQSVVVDNRAGAAGVIGSEAAARSPADGYTLVLTTSSTHTIGPLLNKNIPYSTTKDFTPIIYLASSPQVVIVPLSSPAKSMQELIDYIRKNPGKLNFGSAGTGGIPHLSSERFLSMTGLKMTHVPYKGTALAMPDLMAGRLDMMFDSIASALPHIRDGKVRALAVTSPTRTPVAPDLPPLSETVPGYESLTWFGVFGPANLPPTVVTKLNEALNKTLKNQALQEQLAKNGFEAAGGSPSTLSDKMVKETAIWKKVIEDGKITLD</sequence>
<feature type="chain" id="PRO_5025547836" evidence="2">
    <location>
        <begin position="24"/>
        <end position="328"/>
    </location>
</feature>
<evidence type="ECO:0000256" key="1">
    <source>
        <dbReference type="ARBA" id="ARBA00006987"/>
    </source>
</evidence>
<keyword evidence="2" id="KW-0732">Signal</keyword>
<organism evidence="3">
    <name type="scientific">Sheuella amnicola</name>
    <dbReference type="NCBI Taxonomy" id="2707330"/>
    <lineage>
        <taxon>Bacteria</taxon>
        <taxon>Pseudomonadati</taxon>
        <taxon>Pseudomonadota</taxon>
        <taxon>Betaproteobacteria</taxon>
        <taxon>Burkholderiales</taxon>
        <taxon>Alcaligenaceae</taxon>
        <taxon>Sheuella</taxon>
    </lineage>
</organism>
<dbReference type="Pfam" id="PF03401">
    <property type="entry name" value="TctC"/>
    <property type="match status" value="1"/>
</dbReference>
<comment type="similarity">
    <text evidence="1">Belongs to the UPF0065 (bug) family.</text>
</comment>
<dbReference type="SUPFAM" id="SSF53850">
    <property type="entry name" value="Periplasmic binding protein-like II"/>
    <property type="match status" value="1"/>
</dbReference>
<feature type="signal peptide" evidence="2">
    <location>
        <begin position="1"/>
        <end position="23"/>
    </location>
</feature>
<dbReference type="Gene3D" id="3.40.190.150">
    <property type="entry name" value="Bordetella uptake gene, domain 1"/>
    <property type="match status" value="1"/>
</dbReference>
<evidence type="ECO:0000256" key="2">
    <source>
        <dbReference type="SAM" id="SignalP"/>
    </source>
</evidence>
<gene>
    <name evidence="3" type="ORF">G3I67_05420</name>
</gene>
<reference evidence="3" key="1">
    <citation type="submission" date="2020-02" db="EMBL/GenBank/DDBJ databases">
        <authorList>
            <person name="Chen W.-M."/>
        </authorList>
    </citation>
    <scope>NUCLEOTIDE SEQUENCE</scope>
    <source>
        <strain evidence="3">NBD-18</strain>
    </source>
</reference>
<dbReference type="PANTHER" id="PTHR42928:SF5">
    <property type="entry name" value="BLR1237 PROTEIN"/>
    <property type="match status" value="1"/>
</dbReference>
<dbReference type="InterPro" id="IPR042100">
    <property type="entry name" value="Bug_dom1"/>
</dbReference>
<comment type="caution">
    <text evidence="3">The sequence shown here is derived from an EMBL/GenBank/DDBJ whole genome shotgun (WGS) entry which is preliminary data.</text>
</comment>
<proteinExistence type="inferred from homology"/>
<dbReference type="CDD" id="cd13578">
    <property type="entry name" value="PBP2_Bug27"/>
    <property type="match status" value="1"/>
</dbReference>
<evidence type="ECO:0000313" key="3">
    <source>
        <dbReference type="EMBL" id="NDY82670.1"/>
    </source>
</evidence>
<dbReference type="Gene3D" id="3.40.190.10">
    <property type="entry name" value="Periplasmic binding protein-like II"/>
    <property type="match status" value="1"/>
</dbReference>
<name>A0A6B2QW92_9BURK</name>
<dbReference type="PANTHER" id="PTHR42928">
    <property type="entry name" value="TRICARBOXYLATE-BINDING PROTEIN"/>
    <property type="match status" value="1"/>
</dbReference>
<protein>
    <submittedName>
        <fullName evidence="3">Tripartite tricarboxylate transporter substrate binding protein</fullName>
    </submittedName>
</protein>
<dbReference type="AlphaFoldDB" id="A0A6B2QW92"/>
<accession>A0A6B2QW92</accession>
<dbReference type="EMBL" id="JAAGRN010000003">
    <property type="protein sequence ID" value="NDY82670.1"/>
    <property type="molecule type" value="Genomic_DNA"/>
</dbReference>
<dbReference type="PIRSF" id="PIRSF017082">
    <property type="entry name" value="YflP"/>
    <property type="match status" value="1"/>
</dbReference>